<gene>
    <name evidence="2" type="ORF">BN656_02190</name>
</gene>
<feature type="compositionally biased region" description="Basic and acidic residues" evidence="1">
    <location>
        <begin position="111"/>
        <end position="126"/>
    </location>
</feature>
<name>R7AD34_9FIRM</name>
<evidence type="ECO:0000256" key="1">
    <source>
        <dbReference type="SAM" id="MobiDB-lite"/>
    </source>
</evidence>
<protein>
    <submittedName>
        <fullName evidence="2">Uncharacterized protein</fullName>
    </submittedName>
</protein>
<sequence>MAISRFSATAQGTVYKFTSEDYERNGEKKTIHRVLIDQNDKVFTFNIKEELYNVVPRFTDVTLYLDYVEGGASGAYMSVVNIVPFSDAPTGETAATASTPATSDAQPTGSKDIKPDNKQDTGKTSK</sequence>
<dbReference type="AlphaFoldDB" id="R7AD34"/>
<dbReference type="EMBL" id="CBHH010000059">
    <property type="protein sequence ID" value="CDD58708.1"/>
    <property type="molecule type" value="Genomic_DNA"/>
</dbReference>
<comment type="caution">
    <text evidence="2">The sequence shown here is derived from an EMBL/GenBank/DDBJ whole genome shotgun (WGS) entry which is preliminary data.</text>
</comment>
<evidence type="ECO:0000313" key="2">
    <source>
        <dbReference type="EMBL" id="CDD58708.1"/>
    </source>
</evidence>
<accession>R7AD34</accession>
<organism evidence="2 3">
    <name type="scientific">Bacteroides pectinophilus CAG:437</name>
    <dbReference type="NCBI Taxonomy" id="1263051"/>
    <lineage>
        <taxon>Bacteria</taxon>
        <taxon>Bacillati</taxon>
        <taxon>Bacillota</taxon>
        <taxon>Clostridia</taxon>
        <taxon>Eubacteriales</taxon>
    </lineage>
</organism>
<reference evidence="2" key="1">
    <citation type="submission" date="2012-11" db="EMBL/GenBank/DDBJ databases">
        <title>Dependencies among metagenomic species, viruses, plasmids and units of genetic variation.</title>
        <authorList>
            <person name="Nielsen H.B."/>
            <person name="Almeida M."/>
            <person name="Juncker A.S."/>
            <person name="Rasmussen S."/>
            <person name="Li J."/>
            <person name="Sunagawa S."/>
            <person name="Plichta D."/>
            <person name="Gautier L."/>
            <person name="Le Chatelier E."/>
            <person name="Peletier E."/>
            <person name="Bonde I."/>
            <person name="Nielsen T."/>
            <person name="Manichanh C."/>
            <person name="Arumugam M."/>
            <person name="Batto J."/>
            <person name="Santos M.B.Q.D."/>
            <person name="Blom N."/>
            <person name="Borruel N."/>
            <person name="Burgdorf K.S."/>
            <person name="Boumezbeur F."/>
            <person name="Casellas F."/>
            <person name="Dore J."/>
            <person name="Guarner F."/>
            <person name="Hansen T."/>
            <person name="Hildebrand F."/>
            <person name="Kaas R.S."/>
            <person name="Kennedy S."/>
            <person name="Kristiansen K."/>
            <person name="Kultima J.R."/>
            <person name="Leonard P."/>
            <person name="Levenez F."/>
            <person name="Lund O."/>
            <person name="Moumen B."/>
            <person name="Le Paslier D."/>
            <person name="Pons N."/>
            <person name="Pedersen O."/>
            <person name="Prifti E."/>
            <person name="Qin J."/>
            <person name="Raes J."/>
            <person name="Tap J."/>
            <person name="Tims S."/>
            <person name="Ussery D.W."/>
            <person name="Yamada T."/>
            <person name="MetaHit consortium"/>
            <person name="Renault P."/>
            <person name="Sicheritz-Ponten T."/>
            <person name="Bork P."/>
            <person name="Wang J."/>
            <person name="Brunak S."/>
            <person name="Ehrlich S.D."/>
        </authorList>
    </citation>
    <scope>NUCLEOTIDE SEQUENCE [LARGE SCALE GENOMIC DNA]</scope>
</reference>
<proteinExistence type="predicted"/>
<evidence type="ECO:0000313" key="3">
    <source>
        <dbReference type="Proteomes" id="UP000018141"/>
    </source>
</evidence>
<feature type="region of interest" description="Disordered" evidence="1">
    <location>
        <begin position="89"/>
        <end position="126"/>
    </location>
</feature>
<feature type="compositionally biased region" description="Low complexity" evidence="1">
    <location>
        <begin position="89"/>
        <end position="108"/>
    </location>
</feature>
<dbReference type="Proteomes" id="UP000018141">
    <property type="component" value="Unassembled WGS sequence"/>
</dbReference>